<evidence type="ECO:0000313" key="2">
    <source>
        <dbReference type="Proteomes" id="UP000814140"/>
    </source>
</evidence>
<protein>
    <submittedName>
        <fullName evidence="1">Uncharacterized protein</fullName>
    </submittedName>
</protein>
<keyword evidence="2" id="KW-1185">Reference proteome</keyword>
<reference evidence="1" key="1">
    <citation type="submission" date="2021-03" db="EMBL/GenBank/DDBJ databases">
        <authorList>
            <consortium name="DOE Joint Genome Institute"/>
            <person name="Ahrendt S."/>
            <person name="Looney B.P."/>
            <person name="Miyauchi S."/>
            <person name="Morin E."/>
            <person name="Drula E."/>
            <person name="Courty P.E."/>
            <person name="Chicoki N."/>
            <person name="Fauchery L."/>
            <person name="Kohler A."/>
            <person name="Kuo A."/>
            <person name="Labutti K."/>
            <person name="Pangilinan J."/>
            <person name="Lipzen A."/>
            <person name="Riley R."/>
            <person name="Andreopoulos W."/>
            <person name="He G."/>
            <person name="Johnson J."/>
            <person name="Barry K.W."/>
            <person name="Grigoriev I.V."/>
            <person name="Nagy L."/>
            <person name="Hibbett D."/>
            <person name="Henrissat B."/>
            <person name="Matheny P.B."/>
            <person name="Labbe J."/>
            <person name="Martin F."/>
        </authorList>
    </citation>
    <scope>NUCLEOTIDE SEQUENCE</scope>
    <source>
        <strain evidence="1">HHB10654</strain>
    </source>
</reference>
<sequence>MADTLPESLGASMGALLVGVVVSAALYGVTILQTAHYYHAYPADHWLLKTLVCAVLVIETVHQCFITHTVYIYLVTNYYQPAELNVVIWSFIAAVMLCGVTAVLVQSFLVYTIAKARSTTVTRSKNMQLGAWLAALVLAQFALTTAFTGELFVHVKLFTEASTQRGLLIAVNAVTTAANIAITACLTRIILKARSSLLVPTIRSEHLVQKLVVFIVTTGSLMAFSSVASLAVVSSTTNVFIFSAIYSAMGRFYANSLLAILNVRPKRSESFRIEDEIASGFSGRPVMMPRSRFTVPNAVSPSDSQPIEVKINRTLEIARDHDRESATDVDYIVSDCEE</sequence>
<reference evidence="1" key="2">
    <citation type="journal article" date="2022" name="New Phytol.">
        <title>Evolutionary transition to the ectomycorrhizal habit in the genomes of a hyperdiverse lineage of mushroom-forming fungi.</title>
        <authorList>
            <person name="Looney B."/>
            <person name="Miyauchi S."/>
            <person name="Morin E."/>
            <person name="Drula E."/>
            <person name="Courty P.E."/>
            <person name="Kohler A."/>
            <person name="Kuo A."/>
            <person name="LaButti K."/>
            <person name="Pangilinan J."/>
            <person name="Lipzen A."/>
            <person name="Riley R."/>
            <person name="Andreopoulos W."/>
            <person name="He G."/>
            <person name="Johnson J."/>
            <person name="Nolan M."/>
            <person name="Tritt A."/>
            <person name="Barry K.W."/>
            <person name="Grigoriev I.V."/>
            <person name="Nagy L.G."/>
            <person name="Hibbett D."/>
            <person name="Henrissat B."/>
            <person name="Matheny P.B."/>
            <person name="Labbe J."/>
            <person name="Martin F.M."/>
        </authorList>
    </citation>
    <scope>NUCLEOTIDE SEQUENCE</scope>
    <source>
        <strain evidence="1">HHB10654</strain>
    </source>
</reference>
<dbReference type="Proteomes" id="UP000814140">
    <property type="component" value="Unassembled WGS sequence"/>
</dbReference>
<name>A0ACB8TCA2_9AGAM</name>
<proteinExistence type="predicted"/>
<evidence type="ECO:0000313" key="1">
    <source>
        <dbReference type="EMBL" id="KAI0065836.1"/>
    </source>
</evidence>
<organism evidence="1 2">
    <name type="scientific">Artomyces pyxidatus</name>
    <dbReference type="NCBI Taxonomy" id="48021"/>
    <lineage>
        <taxon>Eukaryota</taxon>
        <taxon>Fungi</taxon>
        <taxon>Dikarya</taxon>
        <taxon>Basidiomycota</taxon>
        <taxon>Agaricomycotina</taxon>
        <taxon>Agaricomycetes</taxon>
        <taxon>Russulales</taxon>
        <taxon>Auriscalpiaceae</taxon>
        <taxon>Artomyces</taxon>
    </lineage>
</organism>
<dbReference type="EMBL" id="MU277194">
    <property type="protein sequence ID" value="KAI0065836.1"/>
    <property type="molecule type" value="Genomic_DNA"/>
</dbReference>
<gene>
    <name evidence="1" type="ORF">BV25DRAFT_1599086</name>
</gene>
<comment type="caution">
    <text evidence="1">The sequence shown here is derived from an EMBL/GenBank/DDBJ whole genome shotgun (WGS) entry which is preliminary data.</text>
</comment>
<accession>A0ACB8TCA2</accession>